<sequence>MTKSEKFNNLELGNFFISPLLGYVGQFFIKDEDDPETEYVYEMVFEFDKDQNKLIFDACINNKIDFSLEDIKKLEKQVNDFAESRGGFENR</sequence>
<keyword evidence="2" id="KW-1185">Reference proteome</keyword>
<reference evidence="1 2" key="1">
    <citation type="submission" date="2016-10" db="EMBL/GenBank/DDBJ databases">
        <title>Draft genome sequences of four alkaliphilic bacteria belonging to the Anaerobacillus genus.</title>
        <authorList>
            <person name="Bassil N.M."/>
            <person name="Lloyd J.R."/>
        </authorList>
    </citation>
    <scope>NUCLEOTIDE SEQUENCE [LARGE SCALE GENOMIC DNA]</scope>
    <source>
        <strain evidence="1 2">DSM 15340</strain>
    </source>
</reference>
<comment type="caution">
    <text evidence="1">The sequence shown here is derived from an EMBL/GenBank/DDBJ whole genome shotgun (WGS) entry which is preliminary data.</text>
</comment>
<dbReference type="OrthoDB" id="9980775at2"/>
<accession>A0A1S2L5L3</accession>
<gene>
    <name evidence="1" type="ORF">BKP35_18290</name>
</gene>
<proteinExistence type="predicted"/>
<dbReference type="Proteomes" id="UP000180098">
    <property type="component" value="Unassembled WGS sequence"/>
</dbReference>
<name>A0A1S2L5L3_9BACI</name>
<protein>
    <recommendedName>
        <fullName evidence="3">Pullulanase</fullName>
    </recommendedName>
</protein>
<evidence type="ECO:0008006" key="3">
    <source>
        <dbReference type="Google" id="ProtNLM"/>
    </source>
</evidence>
<organism evidence="1 2">
    <name type="scientific">Anaerobacillus arseniciselenatis</name>
    <dbReference type="NCBI Taxonomy" id="85682"/>
    <lineage>
        <taxon>Bacteria</taxon>
        <taxon>Bacillati</taxon>
        <taxon>Bacillota</taxon>
        <taxon>Bacilli</taxon>
        <taxon>Bacillales</taxon>
        <taxon>Bacillaceae</taxon>
        <taxon>Anaerobacillus</taxon>
    </lineage>
</organism>
<dbReference type="RefSeq" id="WP_071314824.1">
    <property type="nucleotide sequence ID" value="NZ_MLQQ01000058.1"/>
</dbReference>
<evidence type="ECO:0000313" key="2">
    <source>
        <dbReference type="Proteomes" id="UP000180098"/>
    </source>
</evidence>
<dbReference type="AlphaFoldDB" id="A0A1S2L5L3"/>
<evidence type="ECO:0000313" key="1">
    <source>
        <dbReference type="EMBL" id="OIJ07636.1"/>
    </source>
</evidence>
<dbReference type="EMBL" id="MLQQ01000058">
    <property type="protein sequence ID" value="OIJ07636.1"/>
    <property type="molecule type" value="Genomic_DNA"/>
</dbReference>